<name>A0A9D4L3N5_DREPO</name>
<evidence type="ECO:0000313" key="2">
    <source>
        <dbReference type="EMBL" id="KAH3850684.1"/>
    </source>
</evidence>
<dbReference type="Proteomes" id="UP000828390">
    <property type="component" value="Unassembled WGS sequence"/>
</dbReference>
<protein>
    <submittedName>
        <fullName evidence="2">Uncharacterized protein</fullName>
    </submittedName>
</protein>
<dbReference type="EMBL" id="JAIWYP010000003">
    <property type="protein sequence ID" value="KAH3850684.1"/>
    <property type="molecule type" value="Genomic_DNA"/>
</dbReference>
<evidence type="ECO:0000313" key="3">
    <source>
        <dbReference type="Proteomes" id="UP000828390"/>
    </source>
</evidence>
<comment type="caution">
    <text evidence="2">The sequence shown here is derived from an EMBL/GenBank/DDBJ whole genome shotgun (WGS) entry which is preliminary data.</text>
</comment>
<gene>
    <name evidence="2" type="ORF">DPMN_093109</name>
</gene>
<feature type="region of interest" description="Disordered" evidence="1">
    <location>
        <begin position="83"/>
        <end position="105"/>
    </location>
</feature>
<keyword evidence="3" id="KW-1185">Reference proteome</keyword>
<evidence type="ECO:0000256" key="1">
    <source>
        <dbReference type="SAM" id="MobiDB-lite"/>
    </source>
</evidence>
<reference evidence="2" key="2">
    <citation type="submission" date="2020-11" db="EMBL/GenBank/DDBJ databases">
        <authorList>
            <person name="McCartney M.A."/>
            <person name="Auch B."/>
            <person name="Kono T."/>
            <person name="Mallez S."/>
            <person name="Becker A."/>
            <person name="Gohl D.M."/>
            <person name="Silverstein K.A.T."/>
            <person name="Koren S."/>
            <person name="Bechman K.B."/>
            <person name="Herman A."/>
            <person name="Abrahante J.E."/>
            <person name="Garbe J."/>
        </authorList>
    </citation>
    <scope>NUCLEOTIDE SEQUENCE</scope>
    <source>
        <strain evidence="2">Duluth1</strain>
        <tissue evidence="2">Whole animal</tissue>
    </source>
</reference>
<dbReference type="AlphaFoldDB" id="A0A9D4L3N5"/>
<sequence length="298" mass="33675">MLRLQFNARLNFVFLPHLQDAIQNYQFDPRCSVYDPNFNDPDVWVKIVVREMSIRSVVSATSVVSPDYRYDITSSMTNWRWMPSESSSSSLTDSDTSSAETSSSERTVNSFVKEALVQAELEYSDNVEYCTRDVYDIVPKRPKDDVDDIAVDNSCAWFWCKTHRDEAIKVVENPKYVRRINNEVTLNATAPVFECDPHLPNTTCAESYTSKEIESVADALSDVRDTRLSPFRNSVGSSPSSFSLCFPDESISRETQFPVVKSNATVNSFVKEAHVQAELQRASNASTQLEPPFHSETG</sequence>
<reference evidence="2" key="1">
    <citation type="journal article" date="2019" name="bioRxiv">
        <title>The Genome of the Zebra Mussel, Dreissena polymorpha: A Resource for Invasive Species Research.</title>
        <authorList>
            <person name="McCartney M.A."/>
            <person name="Auch B."/>
            <person name="Kono T."/>
            <person name="Mallez S."/>
            <person name="Zhang Y."/>
            <person name="Obille A."/>
            <person name="Becker A."/>
            <person name="Abrahante J.E."/>
            <person name="Garbe J."/>
            <person name="Badalamenti J.P."/>
            <person name="Herman A."/>
            <person name="Mangelson H."/>
            <person name="Liachko I."/>
            <person name="Sullivan S."/>
            <person name="Sone E.D."/>
            <person name="Koren S."/>
            <person name="Silverstein K.A.T."/>
            <person name="Beckman K.B."/>
            <person name="Gohl D.M."/>
        </authorList>
    </citation>
    <scope>NUCLEOTIDE SEQUENCE</scope>
    <source>
        <strain evidence="2">Duluth1</strain>
        <tissue evidence="2">Whole animal</tissue>
    </source>
</reference>
<feature type="compositionally biased region" description="Low complexity" evidence="1">
    <location>
        <begin position="84"/>
        <end position="105"/>
    </location>
</feature>
<organism evidence="2 3">
    <name type="scientific">Dreissena polymorpha</name>
    <name type="common">Zebra mussel</name>
    <name type="synonym">Mytilus polymorpha</name>
    <dbReference type="NCBI Taxonomy" id="45954"/>
    <lineage>
        <taxon>Eukaryota</taxon>
        <taxon>Metazoa</taxon>
        <taxon>Spiralia</taxon>
        <taxon>Lophotrochozoa</taxon>
        <taxon>Mollusca</taxon>
        <taxon>Bivalvia</taxon>
        <taxon>Autobranchia</taxon>
        <taxon>Heteroconchia</taxon>
        <taxon>Euheterodonta</taxon>
        <taxon>Imparidentia</taxon>
        <taxon>Neoheterodontei</taxon>
        <taxon>Myida</taxon>
        <taxon>Dreissenoidea</taxon>
        <taxon>Dreissenidae</taxon>
        <taxon>Dreissena</taxon>
    </lineage>
</organism>
<proteinExistence type="predicted"/>
<accession>A0A9D4L3N5</accession>